<feature type="compositionally biased region" description="Low complexity" evidence="8">
    <location>
        <begin position="2315"/>
        <end position="2333"/>
    </location>
</feature>
<dbReference type="Proteomes" id="UP000722791">
    <property type="component" value="Unassembled WGS sequence"/>
</dbReference>
<evidence type="ECO:0000256" key="5">
    <source>
        <dbReference type="ARBA" id="ARBA00023136"/>
    </source>
</evidence>
<feature type="region of interest" description="Disordered" evidence="8">
    <location>
        <begin position="1615"/>
        <end position="1635"/>
    </location>
</feature>
<comment type="similarity">
    <text evidence="7">Belongs to the adenylyl cyclase class-4/guanylyl cyclase family.</text>
</comment>
<feature type="compositionally biased region" description="Low complexity" evidence="8">
    <location>
        <begin position="1623"/>
        <end position="1635"/>
    </location>
</feature>
<dbReference type="GO" id="GO:0005886">
    <property type="term" value="C:plasma membrane"/>
    <property type="evidence" value="ECO:0007669"/>
    <property type="project" value="TreeGrafter"/>
</dbReference>
<dbReference type="GO" id="GO:0001653">
    <property type="term" value="F:peptide receptor activity"/>
    <property type="evidence" value="ECO:0007669"/>
    <property type="project" value="TreeGrafter"/>
</dbReference>
<dbReference type="InterPro" id="IPR018297">
    <property type="entry name" value="A/G_cyclase_CS"/>
</dbReference>
<dbReference type="Gene3D" id="3.30.70.1230">
    <property type="entry name" value="Nucleotide cyclase"/>
    <property type="match status" value="1"/>
</dbReference>
<evidence type="ECO:0000256" key="7">
    <source>
        <dbReference type="RuleBase" id="RU000405"/>
    </source>
</evidence>
<evidence type="ECO:0000256" key="3">
    <source>
        <dbReference type="ARBA" id="ARBA00022741"/>
    </source>
</evidence>
<dbReference type="SUPFAM" id="SSF55073">
    <property type="entry name" value="Nucleotide cyclase"/>
    <property type="match status" value="1"/>
</dbReference>
<evidence type="ECO:0000256" key="6">
    <source>
        <dbReference type="ARBA" id="ARBA00023239"/>
    </source>
</evidence>
<organism evidence="10 11">
    <name type="scientific">Volvox reticuliferus</name>
    <dbReference type="NCBI Taxonomy" id="1737510"/>
    <lineage>
        <taxon>Eukaryota</taxon>
        <taxon>Viridiplantae</taxon>
        <taxon>Chlorophyta</taxon>
        <taxon>core chlorophytes</taxon>
        <taxon>Chlorophyceae</taxon>
        <taxon>CS clade</taxon>
        <taxon>Chlamydomonadales</taxon>
        <taxon>Volvocaceae</taxon>
        <taxon>Volvox</taxon>
    </lineage>
</organism>
<proteinExistence type="inferred from homology"/>
<dbReference type="GO" id="GO:0004383">
    <property type="term" value="F:guanylate cyclase activity"/>
    <property type="evidence" value="ECO:0007669"/>
    <property type="project" value="TreeGrafter"/>
</dbReference>
<feature type="region of interest" description="Disordered" evidence="8">
    <location>
        <begin position="174"/>
        <end position="194"/>
    </location>
</feature>
<evidence type="ECO:0000256" key="2">
    <source>
        <dbReference type="ARBA" id="ARBA00022692"/>
    </source>
</evidence>
<dbReference type="GO" id="GO:0004016">
    <property type="term" value="F:adenylate cyclase activity"/>
    <property type="evidence" value="ECO:0007669"/>
    <property type="project" value="TreeGrafter"/>
</dbReference>
<accession>A0A8J4GFC6</accession>
<feature type="region of interest" description="Disordered" evidence="8">
    <location>
        <begin position="2301"/>
        <end position="2341"/>
    </location>
</feature>
<dbReference type="GO" id="GO:0000166">
    <property type="term" value="F:nucleotide binding"/>
    <property type="evidence" value="ECO:0007669"/>
    <property type="project" value="UniProtKB-KW"/>
</dbReference>
<comment type="subcellular location">
    <subcellularLocation>
        <location evidence="1">Membrane</location>
    </subcellularLocation>
</comment>
<keyword evidence="6 7" id="KW-0456">Lyase</keyword>
<evidence type="ECO:0000256" key="1">
    <source>
        <dbReference type="ARBA" id="ARBA00004370"/>
    </source>
</evidence>
<feature type="region of interest" description="Disordered" evidence="8">
    <location>
        <begin position="608"/>
        <end position="631"/>
    </location>
</feature>
<dbReference type="PROSITE" id="PS00452">
    <property type="entry name" value="GUANYLATE_CYCLASE_1"/>
    <property type="match status" value="1"/>
</dbReference>
<evidence type="ECO:0000313" key="10">
    <source>
        <dbReference type="EMBL" id="GIM05796.1"/>
    </source>
</evidence>
<protein>
    <recommendedName>
        <fullName evidence="9">Guanylate cyclase domain-containing protein</fullName>
    </recommendedName>
</protein>
<dbReference type="InterPro" id="IPR050401">
    <property type="entry name" value="Cyclic_nucleotide_synthase"/>
</dbReference>
<dbReference type="InterPro" id="IPR029787">
    <property type="entry name" value="Nucleotide_cyclase"/>
</dbReference>
<keyword evidence="2" id="KW-0812">Transmembrane</keyword>
<feature type="region of interest" description="Disordered" evidence="8">
    <location>
        <begin position="1048"/>
        <end position="1100"/>
    </location>
</feature>
<gene>
    <name evidence="10" type="ORF">Vretimale_10186</name>
</gene>
<evidence type="ECO:0000259" key="9">
    <source>
        <dbReference type="PROSITE" id="PS50125"/>
    </source>
</evidence>
<dbReference type="GO" id="GO:0035556">
    <property type="term" value="P:intracellular signal transduction"/>
    <property type="evidence" value="ECO:0007669"/>
    <property type="project" value="InterPro"/>
</dbReference>
<dbReference type="PANTHER" id="PTHR11920">
    <property type="entry name" value="GUANYLYL CYCLASE"/>
    <property type="match status" value="1"/>
</dbReference>
<dbReference type="PANTHER" id="PTHR11920:SF335">
    <property type="entry name" value="GUANYLATE CYCLASE"/>
    <property type="match status" value="1"/>
</dbReference>
<reference evidence="10" key="1">
    <citation type="journal article" date="2021" name="Proc. Natl. Acad. Sci. U.S.A.">
        <title>Three genomes in the algal genus Volvox reveal the fate of a haploid sex-determining region after a transition to homothallism.</title>
        <authorList>
            <person name="Yamamoto K."/>
            <person name="Hamaji T."/>
            <person name="Kawai-Toyooka H."/>
            <person name="Matsuzaki R."/>
            <person name="Takahashi F."/>
            <person name="Nishimura Y."/>
            <person name="Kawachi M."/>
            <person name="Noguchi H."/>
            <person name="Minakuchi Y."/>
            <person name="Umen J.G."/>
            <person name="Toyoda A."/>
            <person name="Nozaki H."/>
        </authorList>
    </citation>
    <scope>NUCLEOTIDE SEQUENCE</scope>
    <source>
        <strain evidence="10">NIES-3785</strain>
    </source>
</reference>
<evidence type="ECO:0000256" key="8">
    <source>
        <dbReference type="SAM" id="MobiDB-lite"/>
    </source>
</evidence>
<comment type="caution">
    <text evidence="10">The sequence shown here is derived from an EMBL/GenBank/DDBJ whole genome shotgun (WGS) entry which is preliminary data.</text>
</comment>
<keyword evidence="5" id="KW-0472">Membrane</keyword>
<feature type="compositionally biased region" description="Gly residues" evidence="8">
    <location>
        <begin position="1419"/>
        <end position="1433"/>
    </location>
</feature>
<feature type="region of interest" description="Disordered" evidence="8">
    <location>
        <begin position="2139"/>
        <end position="2158"/>
    </location>
</feature>
<dbReference type="EMBL" id="BNCQ01000019">
    <property type="protein sequence ID" value="GIM05796.1"/>
    <property type="molecule type" value="Genomic_DNA"/>
</dbReference>
<dbReference type="Pfam" id="PF00211">
    <property type="entry name" value="Guanylate_cyc"/>
    <property type="match status" value="1"/>
</dbReference>
<dbReference type="InterPro" id="IPR001054">
    <property type="entry name" value="A/G_cyclase"/>
</dbReference>
<feature type="compositionally biased region" description="Polar residues" evidence="8">
    <location>
        <begin position="692"/>
        <end position="708"/>
    </location>
</feature>
<feature type="region of interest" description="Disordered" evidence="8">
    <location>
        <begin position="1550"/>
        <end position="1582"/>
    </location>
</feature>
<keyword evidence="4" id="KW-1133">Transmembrane helix</keyword>
<feature type="domain" description="Guanylate cyclase" evidence="9">
    <location>
        <begin position="2372"/>
        <end position="2510"/>
    </location>
</feature>
<dbReference type="GO" id="GO:0007168">
    <property type="term" value="P:receptor guanylyl cyclase signaling pathway"/>
    <property type="evidence" value="ECO:0007669"/>
    <property type="project" value="TreeGrafter"/>
</dbReference>
<dbReference type="CDD" id="cd07302">
    <property type="entry name" value="CHD"/>
    <property type="match status" value="1"/>
</dbReference>
<dbReference type="PROSITE" id="PS50125">
    <property type="entry name" value="GUANYLATE_CYCLASE_2"/>
    <property type="match status" value="1"/>
</dbReference>
<name>A0A8J4GFC6_9CHLO</name>
<evidence type="ECO:0000313" key="11">
    <source>
        <dbReference type="Proteomes" id="UP000722791"/>
    </source>
</evidence>
<feature type="region of interest" description="Disordered" evidence="8">
    <location>
        <begin position="1403"/>
        <end position="1433"/>
    </location>
</feature>
<feature type="compositionally biased region" description="Polar residues" evidence="8">
    <location>
        <begin position="1087"/>
        <end position="1100"/>
    </location>
</feature>
<sequence length="2572" mass="260833">MGSVPGSPQASSFIAPITYRVSSFLHALHSPFAGYRAKRDEEAGVGADALGLVCGQRLPLPARPAHMDAGPSNKMLIQATAGGPSFCGPLLPGNAGSNGDIQAPASFTGASPASPVLALLRLRAVPDGPHVSASAPAFRRRHCSAASEIASVSCLPRSLMRWLSYTPAAASQCRRRGSSSSCGSNEANNSAECNSSTSVQRAGGVFSMLEDEASDELEDHATDMDFGVEANRDTEIKRNAPHRGVGMATLCGLRYRRRRSSRSNRWQSDIAATRVTGTGARCCSWTVEAVIAVPLVGCSCPEEYAEVLQRLLVSERSLRRAIRSAAKAALSGKLFEATVLLSSGCGVAGGGAHPHASGQSWRGLPYVQIQTCLLPSAATAAATLRATADSLLTRHSMPHGPETVAESIEGKGHAYGLRIMHCAAPLQSGAAAAAAAAAGMPLGSDVALAVAMAAAAQQATLSVKALAADMAQGMITVIDYATGAILYQNRNSEVYMGEAPPPEVMIAVEAREQQLLLQQHHQLQQQQGGARKVSHSQRVRGGMGPGVDDPGPGLFRVPLVLRELLRHEPGALERLQACLKAGEEFEETVQVPATLGPFLTSLRVSLEPPNSSGADPPVAVATRPASPTASVDKTKALGSLVHRAPTSANGNADGVTGAPLVQQAAAWFLRNGSSGCFYLQQHCQQQQQQQQPHAMSSARQMQSNTYNGSHGGGQLLPAGAVTPTSAALGYNGLASRICSGTSRLGRMTLPEDLPSAPGIQLVTQMQGLTTAAPAAAPLPLPNNGVDAEVECSAGSDVAASEPMAEQARVVGADVIPGLGHRLATPAPLNIPSRTLLACASGASPPTTPDALARPAMATRPLPLPPASVSSAYAPGVAAGVITSGSGSPRDGGQSSLTSLARRMTRFLGRANTFGVGSAGSLRSAGSVTAAAVASGNTSPLLGLSQMRSQRAQNSKAAVAAIPAQPSLGPGGVASPEDGICLGFEEMEEMERETEEAAADGRVSSRSTPSKASLLTATAAAAAAQETGGVLAGTTSDGLLWTLTCTRGSRDTRRQSHQLPSPLALRPQSSAPPQDQVGAGFTRPVTGRASTGSCSLSPGTTHLAQVNDRRPIATAPAAVRGRIGKRWSIGANPRLSVYESAPAVAGAASPAAAAMAATAATFAGYTRASTLGIAASHAAIAFGFGVGRAGRGLPIPGSLPLPTPSQRRYGASSPRAPPQGILVPPRRPAPIPSVPSAAVIGSITTGSSNGGFFSGLAGSVIAHDGSVGAVGSLGASALAGGRIDTASGGPTGGAGSELQVAGRTNSIIQAIMSLPERSHFFNRRRQASGPRPFAGGGAGISSTFARCSLDLRAGSTNGRCLPGSVASAAAAVAVIANTVGSGTGRGSIYDHACCGATMRHTSCGEGPAEAESTPPPARSYGGGGGGGGPGGGVTGDMSDLEASPYALRIDSVTALKATRMRRPPPRRASSQSSLLQLRSVAATATAIGTCDTEQPAGRISQSNGKTFAVAAPPTCCSITKMQAAAVLNYAAVAGTIASSATAMAAVPARRSEGTAGPEAMPSAEKATRWRGSTGSMPTARPPEVGIMVGVEGGPTGDSAIDAAIAAASSGCPPKNAGNDIGKGASTSSPVTSPSATSLPVATEISLAPKIATKELARACLGCVGVDDCDYMTYGEEGEKWTRPGAAASLDSDATVQGLLAGLQALKDDVQSLHSGPQSNSLVGKFVSSGGCTGSGGGAFADADTPPWMTSAVDSAALKLVGTAKGSVGAVATVGAPTAAPSQSLLRAGSRGVTPMSLLSLQFRNCGSSSGNCGCSGGATGIRRLPETAASPFTADAAISYAATAAAVSTSTNMDTEKGAGAGAKLANTLCTSARLELFLPSPSSPLGPQATTLDVAGNCMEASTAQSTPDATILMTAGSNEGPEEVLRNKHEFVERVGGGSAVDNVAIIGGAAAGDGFNADLPAGTSAGGAWLGNTNDGAAGMPSATSIVAAAAAVLMEAAQKPCRASVRNRGGASGGGSLSFLKARELPSGALRLNCDTTGADGTLHVQVGAGGGNTELGPGRYLRSSRNSNGGGGGVGTAAAEERRSILDTLSLEMTRLGAPGKATMEDKREGTHDQDSFCIGVDHLIRSGSYTVGAPTPAVKGHSPPAPRRQVNRQSTHDRIEQLLEIARNTVSTCEQQPDGAVTGTGGGSSTAGTAFGAPGAGAGGAGGVSTGAGAFVVVPVWHSVHVCVCSNPATGVPVMVVTQYDVTQQMDARSQLTTLLEREQKILESIFPRHVIEYLTTQHRVTDAGLRANRLSAGGRMPHRISGGDSSYSQQSQPQQQQQPTASTNGGGGVGASGSSTAGGLLAHYRSSAAQLACVATAHPCVTILFADIVGFTSMSKQVTPLEVMTFLNQLYSRFDAMLDIYKVYKVETIGDCFMVAGGLVAQDEEGWRTTITHDNLHAVRVLAFAKAMLREARKVQMPTGGPVLMRVGIHSGPVMSGVVGSRMPRFCLFGDTVNTASRMESTSRPGRIHVSADTHALLPNERWEPTGGVQVKGKGIMATYLWASDVAEEKGEQLHRVLGVYL</sequence>
<evidence type="ECO:0000256" key="4">
    <source>
        <dbReference type="ARBA" id="ARBA00022989"/>
    </source>
</evidence>
<feature type="region of interest" description="Disordered" evidence="8">
    <location>
        <begin position="1196"/>
        <end position="1219"/>
    </location>
</feature>
<keyword evidence="3" id="KW-0547">Nucleotide-binding</keyword>
<feature type="region of interest" description="Disordered" evidence="8">
    <location>
        <begin position="989"/>
        <end position="1009"/>
    </location>
</feature>
<dbReference type="SMART" id="SM00044">
    <property type="entry name" value="CYCc"/>
    <property type="match status" value="1"/>
</dbReference>
<feature type="region of interest" description="Disordered" evidence="8">
    <location>
        <begin position="688"/>
        <end position="712"/>
    </location>
</feature>